<dbReference type="EMBL" id="PP750868">
    <property type="protein sequence ID" value="XBM95127.1"/>
    <property type="molecule type" value="Genomic_DNA"/>
</dbReference>
<protein>
    <submittedName>
        <fullName evidence="1">Major tail protein</fullName>
    </submittedName>
</protein>
<organism evidence="1">
    <name type="scientific">Streptomyces phage Scarif</name>
    <dbReference type="NCBI Taxonomy" id="3158858"/>
    <lineage>
        <taxon>Viruses</taxon>
        <taxon>Duplodnaviria</taxon>
        <taxon>Heunggongvirae</taxon>
        <taxon>Uroviricota</taxon>
        <taxon>Caudoviricetes</taxon>
    </lineage>
</organism>
<accession>A0AAU7GXL6</accession>
<sequence>MPRLTWGETGKRLYETGIDRGVLYVGANAGVAWTGLTSVEERPSGGENKSYYLDGVKYLQASASEEFTATINAFTYPDEFGQCDGTAQIRPGLFLNQQRRIPFGLSYRTMVGSDLNPERGYKIHIVYNALAEPSQQTYSSNSDSPDPVEFSWSVYTRPPKVNGYKNTAHVVIDSRTTDPATLKAIEDILYGDSELMSRLPSIEELIDVYDSSNGLDVVENPDGTFTITGSDEDVQMLDMNIFQITADTVTPIDGDTYNISSG</sequence>
<evidence type="ECO:0000313" key="1">
    <source>
        <dbReference type="EMBL" id="XBM95127.1"/>
    </source>
</evidence>
<gene>
    <name evidence="1" type="ORF">Scarif_00018</name>
</gene>
<proteinExistence type="predicted"/>
<reference evidence="1" key="1">
    <citation type="submission" date="2024-05" db="EMBL/GenBank/DDBJ databases">
        <title>Isolation and characterization of the new Streptomyces phages Kamino, Geonosis, Abafar and Scarif infecting a broad range of host species.</title>
        <authorList>
            <person name="Rackow B."/>
            <person name="Rolland C."/>
            <person name="Mohnen I."/>
            <person name="Wittmann J."/>
            <person name="Muesken M."/>
            <person name="Overmann J."/>
            <person name="Frunzke J."/>
        </authorList>
    </citation>
    <scope>NUCLEOTIDE SEQUENCE</scope>
</reference>
<name>A0AAU7GXL6_9CAUD</name>